<evidence type="ECO:0000256" key="4">
    <source>
        <dbReference type="ARBA" id="ARBA00022725"/>
    </source>
</evidence>
<accession>A0A0M4JMG5</accession>
<evidence type="ECO:0000256" key="8">
    <source>
        <dbReference type="ARBA" id="ARBA00023224"/>
    </source>
</evidence>
<evidence type="ECO:0000256" key="9">
    <source>
        <dbReference type="RuleBase" id="RU351113"/>
    </source>
</evidence>
<reference evidence="10" key="2">
    <citation type="submission" date="2015-02" db="EMBL/GenBank/DDBJ databases">
        <authorList>
            <person name="Torres C."/>
        </authorList>
    </citation>
    <scope>NUCLEOTIDE SEQUENCE</scope>
</reference>
<proteinExistence type="evidence at transcript level"/>
<keyword evidence="8 9" id="KW-0807">Transducer</keyword>
<protein>
    <recommendedName>
        <fullName evidence="9">Odorant receptor</fullName>
    </recommendedName>
</protein>
<comment type="similarity">
    <text evidence="9">Belongs to the insect chemoreceptor superfamily. Heteromeric odorant receptor channel (TC 1.A.69) family.</text>
</comment>
<keyword evidence="3 9" id="KW-0812">Transmembrane</keyword>
<dbReference type="InterPro" id="IPR004117">
    <property type="entry name" value="7tm6_olfct_rcpt"/>
</dbReference>
<feature type="transmembrane region" description="Helical" evidence="9">
    <location>
        <begin position="312"/>
        <end position="337"/>
    </location>
</feature>
<dbReference type="Pfam" id="PF02949">
    <property type="entry name" value="7tm_6"/>
    <property type="match status" value="1"/>
</dbReference>
<dbReference type="Gene3D" id="3.30.420.10">
    <property type="entry name" value="Ribonuclease H-like superfamily/Ribonuclease H"/>
    <property type="match status" value="2"/>
</dbReference>
<evidence type="ECO:0000256" key="7">
    <source>
        <dbReference type="ARBA" id="ARBA00023170"/>
    </source>
</evidence>
<keyword evidence="6 9" id="KW-0472">Membrane</keyword>
<organism evidence="10">
    <name type="scientific">Locusta migratoria</name>
    <name type="common">Migratory locust</name>
    <dbReference type="NCBI Taxonomy" id="7004"/>
    <lineage>
        <taxon>Eukaryota</taxon>
        <taxon>Metazoa</taxon>
        <taxon>Ecdysozoa</taxon>
        <taxon>Arthropoda</taxon>
        <taxon>Hexapoda</taxon>
        <taxon>Insecta</taxon>
        <taxon>Pterygota</taxon>
        <taxon>Neoptera</taxon>
        <taxon>Polyneoptera</taxon>
        <taxon>Orthoptera</taxon>
        <taxon>Caelifera</taxon>
        <taxon>Acrididea</taxon>
        <taxon>Acridomorpha</taxon>
        <taxon>Acridoidea</taxon>
        <taxon>Acrididae</taxon>
        <taxon>Oedipodinae</taxon>
        <taxon>Locusta</taxon>
    </lineage>
</organism>
<dbReference type="InterPro" id="IPR036397">
    <property type="entry name" value="RNaseH_sf"/>
</dbReference>
<keyword evidence="7 9" id="KW-0675">Receptor</keyword>
<dbReference type="AlphaFoldDB" id="A0A0M4JMG5"/>
<dbReference type="GO" id="GO:0007165">
    <property type="term" value="P:signal transduction"/>
    <property type="evidence" value="ECO:0007669"/>
    <property type="project" value="UniProtKB-KW"/>
</dbReference>
<dbReference type="PANTHER" id="PTHR21137">
    <property type="entry name" value="ODORANT RECEPTOR"/>
    <property type="match status" value="1"/>
</dbReference>
<feature type="transmembrane region" description="Helical" evidence="9">
    <location>
        <begin position="349"/>
        <end position="369"/>
    </location>
</feature>
<dbReference type="PANTHER" id="PTHR21137:SF44">
    <property type="entry name" value="ODORANT RECEPTOR 13A-RELATED"/>
    <property type="match status" value="1"/>
</dbReference>
<dbReference type="GO" id="GO:0003676">
    <property type="term" value="F:nucleic acid binding"/>
    <property type="evidence" value="ECO:0007669"/>
    <property type="project" value="InterPro"/>
</dbReference>
<reference evidence="10" key="1">
    <citation type="journal article" date="2015" name="Cell. Mol. Life Sci.">
        <title>Identification and functional analysis of olfactory receptor family reveal unusual characteristics of the olfactory system in the migratory locust.</title>
        <authorList>
            <person name="Wang Z."/>
            <person name="Yang P."/>
            <person name="Chen D."/>
            <person name="Jiang F."/>
            <person name="Li Y."/>
            <person name="Wang X."/>
            <person name="Kang L."/>
        </authorList>
    </citation>
    <scope>NUCLEOTIDE SEQUENCE</scope>
</reference>
<dbReference type="GO" id="GO:0004984">
    <property type="term" value="F:olfactory receptor activity"/>
    <property type="evidence" value="ECO:0007669"/>
    <property type="project" value="InterPro"/>
</dbReference>
<evidence type="ECO:0000256" key="6">
    <source>
        <dbReference type="ARBA" id="ARBA00023136"/>
    </source>
</evidence>
<keyword evidence="2 9" id="KW-0716">Sensory transduction</keyword>
<dbReference type="GO" id="GO:0005549">
    <property type="term" value="F:odorant binding"/>
    <property type="evidence" value="ECO:0007669"/>
    <property type="project" value="InterPro"/>
</dbReference>
<evidence type="ECO:0000313" key="10">
    <source>
        <dbReference type="EMBL" id="ALD51399.1"/>
    </source>
</evidence>
<evidence type="ECO:0000256" key="3">
    <source>
        <dbReference type="ARBA" id="ARBA00022692"/>
    </source>
</evidence>
<evidence type="ECO:0000256" key="2">
    <source>
        <dbReference type="ARBA" id="ARBA00022606"/>
    </source>
</evidence>
<sequence>MDYQLGDHGCGYPLRCITDRSACDGVRSDEPGCTNGKTSFFSDESRFCLRHHDGGIRVWRHSGKRTLQACIRHRHTCVSPGVMVWVAIGYTSRSPLIRIDGTKRQEELCLATDSSYIVDNGIETLAVLWGFEKFRYFLYGCKTREYTAHSLDLSPTENVLSMVVEQFARHNPPVTTLDELWYRVEAAWASVPVHAIKVLFDSMPRRIKAVITARGAVLTRLCPVVPQYPIIALYPWPVQSGPAYALTFSLQVLCGGLFTMTHLACDTFLLSLLIYICSQIDVLCASLRQLGRRLLRIVSLVSYRYVGVLQQVLSPVALAQFMCSMVIICLSGFGIAISNDFGSLCRYSVYFTGAAIQLLLFCWYGEVLITKSEHVSEAAMACGWPAVRRGRFQSSALLLMVRAQRPLALTGSKFYVVSLKTFVQVTNAIITYFKIAPTLGK</sequence>
<comment type="subcellular location">
    <subcellularLocation>
        <location evidence="9">Cell membrane</location>
        <topology evidence="9">Multi-pass membrane protein</topology>
    </subcellularLocation>
    <subcellularLocation>
        <location evidence="1">Membrane</location>
        <topology evidence="1">Multi-pass membrane protein</topology>
    </subcellularLocation>
</comment>
<dbReference type="GO" id="GO:0005886">
    <property type="term" value="C:plasma membrane"/>
    <property type="evidence" value="ECO:0007669"/>
    <property type="project" value="UniProtKB-SubCell"/>
</dbReference>
<evidence type="ECO:0000256" key="5">
    <source>
        <dbReference type="ARBA" id="ARBA00022989"/>
    </source>
</evidence>
<dbReference type="EMBL" id="KP843263">
    <property type="protein sequence ID" value="ALD51399.1"/>
    <property type="molecule type" value="mRNA"/>
</dbReference>
<comment type="caution">
    <text evidence="9">Lacks conserved residue(s) required for the propagation of feature annotation.</text>
</comment>
<keyword evidence="4 9" id="KW-0552">Olfaction</keyword>
<keyword evidence="5 9" id="KW-1133">Transmembrane helix</keyword>
<evidence type="ECO:0000256" key="1">
    <source>
        <dbReference type="ARBA" id="ARBA00004141"/>
    </source>
</evidence>
<name>A0A0M4JMG5_LOCMI</name>